<accession>A0ABS3FU14</accession>
<feature type="transmembrane region" description="Helical" evidence="5">
    <location>
        <begin position="64"/>
        <end position="86"/>
    </location>
</feature>
<dbReference type="PROSITE" id="PS50113">
    <property type="entry name" value="PAC"/>
    <property type="match status" value="3"/>
</dbReference>
<evidence type="ECO:0000259" key="7">
    <source>
        <dbReference type="PROSITE" id="PS50112"/>
    </source>
</evidence>
<feature type="domain" description="Methyl-accepting transducer" evidence="6">
    <location>
        <begin position="832"/>
        <end position="1068"/>
    </location>
</feature>
<gene>
    <name evidence="10" type="ORF">J0895_14285</name>
</gene>
<dbReference type="PANTHER" id="PTHR32089:SF114">
    <property type="entry name" value="METHYL-ACCEPTING CHEMOTAXIS PROTEIN MCPB"/>
    <property type="match status" value="1"/>
</dbReference>
<dbReference type="CDD" id="cd11386">
    <property type="entry name" value="MCP_signal"/>
    <property type="match status" value="1"/>
</dbReference>
<dbReference type="InterPro" id="IPR013655">
    <property type="entry name" value="PAS_fold_3"/>
</dbReference>
<feature type="coiled-coil region" evidence="4">
    <location>
        <begin position="622"/>
        <end position="653"/>
    </location>
</feature>
<keyword evidence="11" id="KW-1185">Reference proteome</keyword>
<dbReference type="InterPro" id="IPR058544">
    <property type="entry name" value="ETR1_N"/>
</dbReference>
<evidence type="ECO:0000256" key="3">
    <source>
        <dbReference type="PROSITE-ProRule" id="PRU00284"/>
    </source>
</evidence>
<dbReference type="CDD" id="cd00130">
    <property type="entry name" value="PAS"/>
    <property type="match status" value="4"/>
</dbReference>
<dbReference type="InterPro" id="IPR001610">
    <property type="entry name" value="PAC"/>
</dbReference>
<feature type="domain" description="PAS" evidence="7">
    <location>
        <begin position="390"/>
        <end position="460"/>
    </location>
</feature>
<evidence type="ECO:0000313" key="10">
    <source>
        <dbReference type="EMBL" id="MBO0350258.1"/>
    </source>
</evidence>
<evidence type="ECO:0000256" key="2">
    <source>
        <dbReference type="ARBA" id="ARBA00029447"/>
    </source>
</evidence>
<evidence type="ECO:0000313" key="11">
    <source>
        <dbReference type="Proteomes" id="UP000664844"/>
    </source>
</evidence>
<dbReference type="Pfam" id="PF08447">
    <property type="entry name" value="PAS_3"/>
    <property type="match status" value="2"/>
</dbReference>
<dbReference type="CDD" id="cd06225">
    <property type="entry name" value="HAMP"/>
    <property type="match status" value="1"/>
</dbReference>
<comment type="similarity">
    <text evidence="2">Belongs to the methyl-accepting chemotaxis (MCP) protein family.</text>
</comment>
<organism evidence="10 11">
    <name type="scientific">Phormidium pseudopriestleyi FRX01</name>
    <dbReference type="NCBI Taxonomy" id="1759528"/>
    <lineage>
        <taxon>Bacteria</taxon>
        <taxon>Bacillati</taxon>
        <taxon>Cyanobacteriota</taxon>
        <taxon>Cyanophyceae</taxon>
        <taxon>Oscillatoriophycideae</taxon>
        <taxon>Oscillatoriales</taxon>
        <taxon>Oscillatoriaceae</taxon>
        <taxon>Phormidium</taxon>
    </lineage>
</organism>
<keyword evidence="5" id="KW-1133">Transmembrane helix</keyword>
<dbReference type="InterPro" id="IPR000700">
    <property type="entry name" value="PAS-assoc_C"/>
</dbReference>
<evidence type="ECO:0000259" key="9">
    <source>
        <dbReference type="PROSITE" id="PS50885"/>
    </source>
</evidence>
<keyword evidence="5" id="KW-0812">Transmembrane</keyword>
<dbReference type="SMART" id="SM00283">
    <property type="entry name" value="MA"/>
    <property type="match status" value="1"/>
</dbReference>
<feature type="coiled-coil region" evidence="4">
    <location>
        <begin position="125"/>
        <end position="155"/>
    </location>
</feature>
<evidence type="ECO:0000256" key="1">
    <source>
        <dbReference type="ARBA" id="ARBA00023224"/>
    </source>
</evidence>
<dbReference type="InterPro" id="IPR035965">
    <property type="entry name" value="PAS-like_dom_sf"/>
</dbReference>
<keyword evidence="5" id="KW-0472">Membrane</keyword>
<reference evidence="10 11" key="1">
    <citation type="submission" date="2021-03" db="EMBL/GenBank/DDBJ databases">
        <title>Metabolic Capacity of the Antarctic Cyanobacterium Phormidium pseudopriestleyi that Sustains Oxygenic Photosynthesis in the Presence of Hydrogen Sulfide.</title>
        <authorList>
            <person name="Lumian J.E."/>
            <person name="Jungblut A.D."/>
            <person name="Dillon M.L."/>
            <person name="Hawes I."/>
            <person name="Doran P.T."/>
            <person name="Mackey T.J."/>
            <person name="Dick G.J."/>
            <person name="Grettenberger C.L."/>
            <person name="Sumner D.Y."/>
        </authorList>
    </citation>
    <scope>NUCLEOTIDE SEQUENCE [LARGE SCALE GENOMIC DNA]</scope>
    <source>
        <strain evidence="10 11">FRX01</strain>
    </source>
</reference>
<feature type="domain" description="PAS" evidence="7">
    <location>
        <begin position="148"/>
        <end position="189"/>
    </location>
</feature>
<feature type="domain" description="PAC" evidence="8">
    <location>
        <begin position="463"/>
        <end position="516"/>
    </location>
</feature>
<dbReference type="SUPFAM" id="SSF58104">
    <property type="entry name" value="Methyl-accepting chemotaxis protein (MCP) signaling domain"/>
    <property type="match status" value="1"/>
</dbReference>
<comment type="caution">
    <text evidence="10">The sequence shown here is derived from an EMBL/GenBank/DDBJ whole genome shotgun (WGS) entry which is preliminary data.</text>
</comment>
<evidence type="ECO:0000259" key="8">
    <source>
        <dbReference type="PROSITE" id="PS50113"/>
    </source>
</evidence>
<dbReference type="NCBIfam" id="TIGR00229">
    <property type="entry name" value="sensory_box"/>
    <property type="match status" value="4"/>
</dbReference>
<dbReference type="InterPro" id="IPR000014">
    <property type="entry name" value="PAS"/>
</dbReference>
<dbReference type="PROSITE" id="PS50885">
    <property type="entry name" value="HAMP"/>
    <property type="match status" value="1"/>
</dbReference>
<dbReference type="PANTHER" id="PTHR32089">
    <property type="entry name" value="METHYL-ACCEPTING CHEMOTAXIS PROTEIN MCPB"/>
    <property type="match status" value="1"/>
</dbReference>
<feature type="coiled-coil region" evidence="4">
    <location>
        <begin position="761"/>
        <end position="788"/>
    </location>
</feature>
<dbReference type="InterPro" id="IPR013767">
    <property type="entry name" value="PAS_fold"/>
</dbReference>
<dbReference type="InterPro" id="IPR003660">
    <property type="entry name" value="HAMP_dom"/>
</dbReference>
<feature type="transmembrane region" description="Helical" evidence="5">
    <location>
        <begin position="35"/>
        <end position="52"/>
    </location>
</feature>
<feature type="domain" description="PAS" evidence="7">
    <location>
        <begin position="660"/>
        <end position="699"/>
    </location>
</feature>
<feature type="domain" description="HAMP" evidence="9">
    <location>
        <begin position="776"/>
        <end position="827"/>
    </location>
</feature>
<evidence type="ECO:0000256" key="4">
    <source>
        <dbReference type="SAM" id="Coils"/>
    </source>
</evidence>
<dbReference type="PROSITE" id="PS50111">
    <property type="entry name" value="CHEMOTAXIS_TRANSDUC_2"/>
    <property type="match status" value="1"/>
</dbReference>
<evidence type="ECO:0000256" key="5">
    <source>
        <dbReference type="SAM" id="Phobius"/>
    </source>
</evidence>
<dbReference type="Pfam" id="PF13426">
    <property type="entry name" value="PAS_9"/>
    <property type="match status" value="1"/>
</dbReference>
<sequence length="1104" mass="123109">MLEPLDTLLTKNFIPQGDCYLWNPALVWLHAGSDMAIALAYFSIVAMLIYFVRQRQDLPFSRIFLLFAALMISAGFTHLMEVWTLWHPDYWVSGSIKALTAGISLLTALEMVPTLPAALALPSAKAQLEAANQALQGEIKERKQAESALKRLANIIENTPDFVGIWDTQGTGIYLNRASRKMTGIREDQPASDFTAFDFVQEGPDRQGLKLAIATTFVEGVWSGETLIKRRNGDLFPASQVIVAHQQDKGEIDYISTVIRDISDRKAIEKALEAERQGLTTLFNGIPAFLYLVDRSNTIQLANRQFVELFGDPVAAATLLNPGGKLYSEVRTQVFETKQPQQWEWQDSNTGHTYQMYDYPCNDVDGKRLVLSMGIDISDRKQAEKALQTSEARFRSLIEATSQIIWNTAANGEFVTEQPAWSSFTGQTFDQLKGRGWLDAVHPDERQQTAQAWSHAVQNRVLYEVEHRLRRHDGEYRYMSVRAVPILKTTDGSMSEWLGIYTDITEHKLAQVTCDRFFSISLDLLSIFGFDTSFQQVNPAWTSILGYSEAELLGKSFLDFVHPDDIETTIAESQKLASGIETLYFENRYRCKDGSYKWLGWSSNSSPEQEVLYAVAHDITHLKQTEEQFRLLASEQEQLLQELKTRQNALDEAAIVSETDSEGKITFVNDKFCEISGYSRAELIGKNHRMINSGYHPKSLFEEMWKTIASGRVWKGEIRNQCKNREYYWVDTTISPIFDAQGKVVKYIGIRFDITDRKQVAQELEKFAEDGKAEADALTEQVLKLLREIKGAAKGDLTVRAEVNNNVLGALADSFNFLVSSLKKVVTGIQELATEVRSATGESIANTQDLTERAQEQAQQVEFSLRQIERMANSIQDICTVAQKAENVAQQAAETAEVGGQSVDRAVEGINELRQTISQTGKMIKRLGESSQQIGKIVTSISQIAAQTNLLALNATIEAARAGEQGLGFAVVAEEIRKLADRSGSATEEISEIVEQIRSEIGRVTEAMEAGTQEVVAGTKLAAEAKHHLIAIIEVSRQMNALVQNITRAATNQTENASEIAAVMQKISSISTTTSEKSVQVRKSLDGLAIAVNKLQESVSNFRS</sequence>
<dbReference type="InterPro" id="IPR004089">
    <property type="entry name" value="MCPsignal_dom"/>
</dbReference>
<dbReference type="Gene3D" id="3.30.450.20">
    <property type="entry name" value="PAS domain"/>
    <property type="match status" value="5"/>
</dbReference>
<dbReference type="PROSITE" id="PS50112">
    <property type="entry name" value="PAS"/>
    <property type="match status" value="4"/>
</dbReference>
<dbReference type="RefSeq" id="WP_207088744.1">
    <property type="nucleotide sequence ID" value="NZ_JAFLQW010000378.1"/>
</dbReference>
<dbReference type="Pfam" id="PF00015">
    <property type="entry name" value="MCPsignal"/>
    <property type="match status" value="1"/>
</dbReference>
<dbReference type="SUPFAM" id="SSF55785">
    <property type="entry name" value="PYP-like sensor domain (PAS domain)"/>
    <property type="match status" value="5"/>
</dbReference>
<dbReference type="SMART" id="SM00091">
    <property type="entry name" value="PAS"/>
    <property type="match status" value="5"/>
</dbReference>
<keyword evidence="1 3" id="KW-0807">Transducer</keyword>
<dbReference type="EMBL" id="JAFLQW010000378">
    <property type="protein sequence ID" value="MBO0350258.1"/>
    <property type="molecule type" value="Genomic_DNA"/>
</dbReference>
<feature type="domain" description="PAC" evidence="8">
    <location>
        <begin position="714"/>
        <end position="766"/>
    </location>
</feature>
<dbReference type="Pfam" id="PF00989">
    <property type="entry name" value="PAS"/>
    <property type="match status" value="1"/>
</dbReference>
<proteinExistence type="inferred from homology"/>
<feature type="domain" description="PAC" evidence="8">
    <location>
        <begin position="222"/>
        <end position="274"/>
    </location>
</feature>
<evidence type="ECO:0000259" key="6">
    <source>
        <dbReference type="PROSITE" id="PS50111"/>
    </source>
</evidence>
<name>A0ABS3FU14_9CYAN</name>
<dbReference type="Pfam" id="PF25487">
    <property type="entry name" value="ETR1_N"/>
    <property type="match status" value="1"/>
</dbReference>
<protein>
    <submittedName>
        <fullName evidence="10">PAS domain S-box protein</fullName>
    </submittedName>
</protein>
<dbReference type="SMART" id="SM00086">
    <property type="entry name" value="PAC"/>
    <property type="match status" value="4"/>
</dbReference>
<keyword evidence="4" id="KW-0175">Coiled coil</keyword>
<feature type="domain" description="PAS" evidence="7">
    <location>
        <begin position="537"/>
        <end position="567"/>
    </location>
</feature>
<dbReference type="Gene3D" id="1.10.287.950">
    <property type="entry name" value="Methyl-accepting chemotaxis protein"/>
    <property type="match status" value="1"/>
</dbReference>
<dbReference type="Proteomes" id="UP000664844">
    <property type="component" value="Unassembled WGS sequence"/>
</dbReference>